<keyword evidence="2" id="KW-1185">Reference proteome</keyword>
<organism evidence="1 2">
    <name type="scientific">Entamoeba invadens IP1</name>
    <dbReference type="NCBI Taxonomy" id="370355"/>
    <lineage>
        <taxon>Eukaryota</taxon>
        <taxon>Amoebozoa</taxon>
        <taxon>Evosea</taxon>
        <taxon>Archamoebae</taxon>
        <taxon>Mastigamoebida</taxon>
        <taxon>Entamoebidae</taxon>
        <taxon>Entamoeba</taxon>
    </lineage>
</organism>
<dbReference type="PANTHER" id="PTHR35397:SF1">
    <property type="entry name" value="ARMADILLO-LIKE HELICAL DOMAIN-CONTAINING PROTEIN"/>
    <property type="match status" value="1"/>
</dbReference>
<dbReference type="PANTHER" id="PTHR35397">
    <property type="entry name" value="C2 DOMAIN-CONTAINING PROTEIN-RELATED"/>
    <property type="match status" value="1"/>
</dbReference>
<dbReference type="GeneID" id="14890991"/>
<dbReference type="Pfam" id="PF08578">
    <property type="entry name" value="DUF1765"/>
    <property type="match status" value="1"/>
</dbReference>
<proteinExistence type="predicted"/>
<gene>
    <name evidence="1" type="ORF">EIN_387270</name>
</gene>
<protein>
    <submittedName>
        <fullName evidence="1">Uncharacterized protein</fullName>
    </submittedName>
</protein>
<sequence>MADSIEKDFKIIATKRNINSPFTELPFNHKLIIDSLYISRIADHSYSLTKVCLKLPYYGINKYKLLGLLYEYLPAFPTDSRVEIIDYLINDNFHFFFAHWSDVVRDFYHHLIIYRITLAWVRDIYNKTIPKALDAIYKSRITKRFVPLDEDTKNVLKIRENVHILEKTIDTFPKTQQTILKNSAFCFREMSKKAQKWMNGKRSVLDVPELIFPFKDLSVD</sequence>
<evidence type="ECO:0000313" key="2">
    <source>
        <dbReference type="Proteomes" id="UP000014680"/>
    </source>
</evidence>
<dbReference type="Proteomes" id="UP000014680">
    <property type="component" value="Unassembled WGS sequence"/>
</dbReference>
<dbReference type="EMBL" id="KB206398">
    <property type="protein sequence ID" value="ELP92003.1"/>
    <property type="molecule type" value="Genomic_DNA"/>
</dbReference>
<accession>A0A0A1UAE2</accession>
<dbReference type="OrthoDB" id="31287at2759"/>
<name>A0A0A1UAE2_ENTIV</name>
<dbReference type="InterPro" id="IPR013887">
    <property type="entry name" value="UPF0592"/>
</dbReference>
<dbReference type="VEuPathDB" id="AmoebaDB:EIN_387270"/>
<dbReference type="KEGG" id="eiv:EIN_387270"/>
<dbReference type="RefSeq" id="XP_004258774.1">
    <property type="nucleotide sequence ID" value="XM_004258726.1"/>
</dbReference>
<dbReference type="AlphaFoldDB" id="A0A0A1UAE2"/>
<reference evidence="1 2" key="1">
    <citation type="submission" date="2012-10" db="EMBL/GenBank/DDBJ databases">
        <authorList>
            <person name="Zafar N."/>
            <person name="Inman J."/>
            <person name="Hall N."/>
            <person name="Lorenzi H."/>
            <person name="Caler E."/>
        </authorList>
    </citation>
    <scope>NUCLEOTIDE SEQUENCE [LARGE SCALE GENOMIC DNA]</scope>
    <source>
        <strain evidence="1 2">IP1</strain>
    </source>
</reference>
<evidence type="ECO:0000313" key="1">
    <source>
        <dbReference type="EMBL" id="ELP92003.1"/>
    </source>
</evidence>